<dbReference type="SMART" id="SM00342">
    <property type="entry name" value="HTH_ARAC"/>
    <property type="match status" value="1"/>
</dbReference>
<evidence type="ECO:0000259" key="5">
    <source>
        <dbReference type="PROSITE" id="PS01124"/>
    </source>
</evidence>
<reference evidence="7" key="1">
    <citation type="submission" date="2017-05" db="EMBL/GenBank/DDBJ databases">
        <authorList>
            <person name="Lin X."/>
        </authorList>
    </citation>
    <scope>NUCLEOTIDE SEQUENCE [LARGE SCALE GENOMIC DNA]</scope>
    <source>
        <strain evidence="7">JLT2012</strain>
    </source>
</reference>
<dbReference type="InterPro" id="IPR014710">
    <property type="entry name" value="RmlC-like_jellyroll"/>
</dbReference>
<dbReference type="Pfam" id="PF12833">
    <property type="entry name" value="HTH_18"/>
    <property type="match status" value="1"/>
</dbReference>
<keyword evidence="4" id="KW-0804">Transcription</keyword>
<evidence type="ECO:0000313" key="6">
    <source>
        <dbReference type="EMBL" id="OWV34187.1"/>
    </source>
</evidence>
<evidence type="ECO:0000313" key="7">
    <source>
        <dbReference type="Proteomes" id="UP000198462"/>
    </source>
</evidence>
<accession>A0A219B745</accession>
<dbReference type="InterPro" id="IPR018060">
    <property type="entry name" value="HTH_AraC"/>
</dbReference>
<keyword evidence="7" id="KW-1185">Reference proteome</keyword>
<dbReference type="PROSITE" id="PS00041">
    <property type="entry name" value="HTH_ARAC_FAMILY_1"/>
    <property type="match status" value="1"/>
</dbReference>
<evidence type="ECO:0000256" key="1">
    <source>
        <dbReference type="ARBA" id="ARBA00023015"/>
    </source>
</evidence>
<protein>
    <recommendedName>
        <fullName evidence="5">HTH araC/xylS-type domain-containing protein</fullName>
    </recommendedName>
</protein>
<dbReference type="PROSITE" id="PS01124">
    <property type="entry name" value="HTH_ARAC_FAMILY_2"/>
    <property type="match status" value="1"/>
</dbReference>
<dbReference type="Gene3D" id="2.60.120.10">
    <property type="entry name" value="Jelly Rolls"/>
    <property type="match status" value="1"/>
</dbReference>
<keyword evidence="3" id="KW-0010">Activator</keyword>
<evidence type="ECO:0000256" key="4">
    <source>
        <dbReference type="ARBA" id="ARBA00023163"/>
    </source>
</evidence>
<evidence type="ECO:0000256" key="2">
    <source>
        <dbReference type="ARBA" id="ARBA00023125"/>
    </source>
</evidence>
<organism evidence="6 7">
    <name type="scientific">Pacificimonas flava</name>
    <dbReference type="NCBI Taxonomy" id="1234595"/>
    <lineage>
        <taxon>Bacteria</taxon>
        <taxon>Pseudomonadati</taxon>
        <taxon>Pseudomonadota</taxon>
        <taxon>Alphaproteobacteria</taxon>
        <taxon>Sphingomonadales</taxon>
        <taxon>Sphingosinicellaceae</taxon>
        <taxon>Pacificimonas</taxon>
    </lineage>
</organism>
<dbReference type="PANTHER" id="PTHR46796">
    <property type="entry name" value="HTH-TYPE TRANSCRIPTIONAL ACTIVATOR RHAS-RELATED"/>
    <property type="match status" value="1"/>
</dbReference>
<dbReference type="OrthoDB" id="110167at2"/>
<dbReference type="Gene3D" id="1.10.10.60">
    <property type="entry name" value="Homeodomain-like"/>
    <property type="match status" value="1"/>
</dbReference>
<dbReference type="SUPFAM" id="SSF51215">
    <property type="entry name" value="Regulatory protein AraC"/>
    <property type="match status" value="1"/>
</dbReference>
<dbReference type="InterPro" id="IPR009057">
    <property type="entry name" value="Homeodomain-like_sf"/>
</dbReference>
<feature type="domain" description="HTH araC/xylS-type" evidence="5">
    <location>
        <begin position="165"/>
        <end position="262"/>
    </location>
</feature>
<comment type="caution">
    <text evidence="6">The sequence shown here is derived from an EMBL/GenBank/DDBJ whole genome shotgun (WGS) entry which is preliminary data.</text>
</comment>
<dbReference type="InterPro" id="IPR003313">
    <property type="entry name" value="AraC-bd"/>
</dbReference>
<dbReference type="InterPro" id="IPR037923">
    <property type="entry name" value="HTH-like"/>
</dbReference>
<evidence type="ECO:0000256" key="3">
    <source>
        <dbReference type="ARBA" id="ARBA00023159"/>
    </source>
</evidence>
<sequence length="262" mass="29906">MHNGSFARFTRPEHIDMELVSVAYRDRKFPAHIHHQYVVGGVENGVERLDVHGGSHVVGEGDIITLDPGLAHSNCSVGNDVLKYRVFYLPPDLVKRFTGRSDLRFNAPSRSDESAVQRLLRLHRWFELEAGERFEQESAVAEIIEIAFDGAGRPEREDLFPEVVRRARCYIDEHYQENFGLDELARSAGASKFHLARSFKRAHGLSPFAYRTQRRIHEAQHMVLAGRPLVKIATDLGFSDQSHLTRQFQSMVGISPARYREQ</sequence>
<dbReference type="AlphaFoldDB" id="A0A219B745"/>
<dbReference type="PANTHER" id="PTHR46796:SF2">
    <property type="entry name" value="TRANSCRIPTIONAL REGULATORY PROTEIN"/>
    <property type="match status" value="1"/>
</dbReference>
<proteinExistence type="predicted"/>
<dbReference type="EMBL" id="NFZT01000001">
    <property type="protein sequence ID" value="OWV34187.1"/>
    <property type="molecule type" value="Genomic_DNA"/>
</dbReference>
<keyword evidence="2" id="KW-0238">DNA-binding</keyword>
<dbReference type="SUPFAM" id="SSF46689">
    <property type="entry name" value="Homeodomain-like"/>
    <property type="match status" value="2"/>
</dbReference>
<dbReference type="InterPro" id="IPR018062">
    <property type="entry name" value="HTH_AraC-typ_CS"/>
</dbReference>
<keyword evidence="1" id="KW-0805">Transcription regulation</keyword>
<dbReference type="RefSeq" id="WP_088712887.1">
    <property type="nucleotide sequence ID" value="NZ_NFZT01000001.1"/>
</dbReference>
<dbReference type="Pfam" id="PF02311">
    <property type="entry name" value="AraC_binding"/>
    <property type="match status" value="1"/>
</dbReference>
<gene>
    <name evidence="6" type="ORF">B5C34_12460</name>
</gene>
<dbReference type="InterPro" id="IPR050204">
    <property type="entry name" value="AraC_XylS_family_regulators"/>
</dbReference>
<dbReference type="Proteomes" id="UP000198462">
    <property type="component" value="Unassembled WGS sequence"/>
</dbReference>
<dbReference type="GO" id="GO:0043565">
    <property type="term" value="F:sequence-specific DNA binding"/>
    <property type="evidence" value="ECO:0007669"/>
    <property type="project" value="InterPro"/>
</dbReference>
<dbReference type="GO" id="GO:0003700">
    <property type="term" value="F:DNA-binding transcription factor activity"/>
    <property type="evidence" value="ECO:0007669"/>
    <property type="project" value="InterPro"/>
</dbReference>
<name>A0A219B745_9SPHN</name>